<protein>
    <submittedName>
        <fullName evidence="2">Uncharacterized protein</fullName>
    </submittedName>
</protein>
<evidence type="ECO:0000256" key="1">
    <source>
        <dbReference type="SAM" id="MobiDB-lite"/>
    </source>
</evidence>
<feature type="region of interest" description="Disordered" evidence="1">
    <location>
        <begin position="57"/>
        <end position="76"/>
    </location>
</feature>
<evidence type="ECO:0000313" key="2">
    <source>
        <dbReference type="EMBL" id="MPC09722.1"/>
    </source>
</evidence>
<comment type="caution">
    <text evidence="2">The sequence shown here is derived from an EMBL/GenBank/DDBJ whole genome shotgun (WGS) entry which is preliminary data.</text>
</comment>
<dbReference type="Proteomes" id="UP000324222">
    <property type="component" value="Unassembled WGS sequence"/>
</dbReference>
<reference evidence="2 3" key="1">
    <citation type="submission" date="2019-05" db="EMBL/GenBank/DDBJ databases">
        <title>Another draft genome of Portunus trituberculatus and its Hox gene families provides insights of decapod evolution.</title>
        <authorList>
            <person name="Jeong J.-H."/>
            <person name="Song I."/>
            <person name="Kim S."/>
            <person name="Choi T."/>
            <person name="Kim D."/>
            <person name="Ryu S."/>
            <person name="Kim W."/>
        </authorList>
    </citation>
    <scope>NUCLEOTIDE SEQUENCE [LARGE SCALE GENOMIC DNA]</scope>
    <source>
        <tissue evidence="2">Muscle</tissue>
    </source>
</reference>
<organism evidence="2 3">
    <name type="scientific">Portunus trituberculatus</name>
    <name type="common">Swimming crab</name>
    <name type="synonym">Neptunus trituberculatus</name>
    <dbReference type="NCBI Taxonomy" id="210409"/>
    <lineage>
        <taxon>Eukaryota</taxon>
        <taxon>Metazoa</taxon>
        <taxon>Ecdysozoa</taxon>
        <taxon>Arthropoda</taxon>
        <taxon>Crustacea</taxon>
        <taxon>Multicrustacea</taxon>
        <taxon>Malacostraca</taxon>
        <taxon>Eumalacostraca</taxon>
        <taxon>Eucarida</taxon>
        <taxon>Decapoda</taxon>
        <taxon>Pleocyemata</taxon>
        <taxon>Brachyura</taxon>
        <taxon>Eubrachyura</taxon>
        <taxon>Portunoidea</taxon>
        <taxon>Portunidae</taxon>
        <taxon>Portuninae</taxon>
        <taxon>Portunus</taxon>
    </lineage>
</organism>
<name>A0A5B7CJ49_PORTR</name>
<proteinExistence type="predicted"/>
<evidence type="ECO:0000313" key="3">
    <source>
        <dbReference type="Proteomes" id="UP000324222"/>
    </source>
</evidence>
<dbReference type="EMBL" id="VSRR010000082">
    <property type="protein sequence ID" value="MPC09722.1"/>
    <property type="molecule type" value="Genomic_DNA"/>
</dbReference>
<keyword evidence="3" id="KW-1185">Reference proteome</keyword>
<dbReference type="AlphaFoldDB" id="A0A5B7CJ49"/>
<accession>A0A5B7CJ49</accession>
<sequence>MDYRRYFWGYLQSQSPPSEEAQPTLRPWTGFEPVRLETPRIPKHAWFHFTTATKKMQVHQLSNPSRNHQSMQRALN</sequence>
<gene>
    <name evidence="2" type="ORF">E2C01_002340</name>
</gene>